<evidence type="ECO:0000313" key="1">
    <source>
        <dbReference type="EMBL" id="KAI3700584.1"/>
    </source>
</evidence>
<reference evidence="2" key="1">
    <citation type="journal article" date="2022" name="Mol. Ecol. Resour.">
        <title>The genomes of chicory, endive, great burdock and yacon provide insights into Asteraceae palaeo-polyploidization history and plant inulin production.</title>
        <authorList>
            <person name="Fan W."/>
            <person name="Wang S."/>
            <person name="Wang H."/>
            <person name="Wang A."/>
            <person name="Jiang F."/>
            <person name="Liu H."/>
            <person name="Zhao H."/>
            <person name="Xu D."/>
            <person name="Zhang Y."/>
        </authorList>
    </citation>
    <scope>NUCLEOTIDE SEQUENCE [LARGE SCALE GENOMIC DNA]</scope>
    <source>
        <strain evidence="2">cv. Punajuju</strain>
    </source>
</reference>
<accession>A0ACB8ZTD0</accession>
<evidence type="ECO:0000313" key="2">
    <source>
        <dbReference type="Proteomes" id="UP001055811"/>
    </source>
</evidence>
<sequence length="645" mass="71330">MLASVEVIDQYDFENWEPQCGDEDIGSDGSFHDQGLPENLAGNFWERTVIHEEDEVDVIQNGVRQHWESERHIDIEKACESEVGDGENRDTGNCEKPESAQEIESVPLPNLVQPNASQNGPINLGSPKEKTFNLNNNNEYILGQSLLLLSRSRSLDLNENPRLSTPGVSRTWCPLSKEHSGPTTSSSLSINQKEPKNPEEVINSSQEVEATIEIGEKIGFHWLSDPKMEMLVGEIWGSGQTVRIPYNATPIAALAAKLKNLKEKIKCWRKEVNAMETKETAELKAKIEAIDKQAESGQCSADVVDARSDAVQRLNELEMFSEFFREAQDDNGNNGIVWELDKSQGYTDIQEAHAGQIVAVFGLDCASEDTFTVGSVKYTMTSMNVPEPVVSLAVSPVSKDSGKQVCISNDFSLNRFQREDPTFRVGLDPESGQTIISGMGELHLEVYVERIKREYKVDATVGKPRVNFRETITQRAEFDYLHKKQSGGQGQYGRVVGYMELLPAGSETKFEFENMIIGQPIPSNFIPHIEKGLREAANLLASIYAFRQGTVAGDLNRRKGIIVGNDQEGDDSVINALVPLNNMFGYSTALRSMAKDNVFVISNFKSKYPVLQLDLILISDVVVIVSATCGGIALACGGITHGYIK</sequence>
<organism evidence="1 2">
    <name type="scientific">Cichorium intybus</name>
    <name type="common">Chicory</name>
    <dbReference type="NCBI Taxonomy" id="13427"/>
    <lineage>
        <taxon>Eukaryota</taxon>
        <taxon>Viridiplantae</taxon>
        <taxon>Streptophyta</taxon>
        <taxon>Embryophyta</taxon>
        <taxon>Tracheophyta</taxon>
        <taxon>Spermatophyta</taxon>
        <taxon>Magnoliopsida</taxon>
        <taxon>eudicotyledons</taxon>
        <taxon>Gunneridae</taxon>
        <taxon>Pentapetalae</taxon>
        <taxon>asterids</taxon>
        <taxon>campanulids</taxon>
        <taxon>Asterales</taxon>
        <taxon>Asteraceae</taxon>
        <taxon>Cichorioideae</taxon>
        <taxon>Cichorieae</taxon>
        <taxon>Cichoriinae</taxon>
        <taxon>Cichorium</taxon>
    </lineage>
</organism>
<protein>
    <submittedName>
        <fullName evidence="1">Uncharacterized protein</fullName>
    </submittedName>
</protein>
<proteinExistence type="predicted"/>
<name>A0ACB8ZTD0_CICIN</name>
<gene>
    <name evidence="1" type="ORF">L2E82_45220</name>
</gene>
<dbReference type="EMBL" id="CM042016">
    <property type="protein sequence ID" value="KAI3700584.1"/>
    <property type="molecule type" value="Genomic_DNA"/>
</dbReference>
<comment type="caution">
    <text evidence="1">The sequence shown here is derived from an EMBL/GenBank/DDBJ whole genome shotgun (WGS) entry which is preliminary data.</text>
</comment>
<reference evidence="1 2" key="2">
    <citation type="journal article" date="2022" name="Mol. Ecol. Resour.">
        <title>The genomes of chicory, endive, great burdock and yacon provide insights into Asteraceae paleo-polyploidization history and plant inulin production.</title>
        <authorList>
            <person name="Fan W."/>
            <person name="Wang S."/>
            <person name="Wang H."/>
            <person name="Wang A."/>
            <person name="Jiang F."/>
            <person name="Liu H."/>
            <person name="Zhao H."/>
            <person name="Xu D."/>
            <person name="Zhang Y."/>
        </authorList>
    </citation>
    <scope>NUCLEOTIDE SEQUENCE [LARGE SCALE GENOMIC DNA]</scope>
    <source>
        <strain evidence="2">cv. Punajuju</strain>
        <tissue evidence="1">Leaves</tissue>
    </source>
</reference>
<dbReference type="Proteomes" id="UP001055811">
    <property type="component" value="Linkage Group LG08"/>
</dbReference>
<keyword evidence="2" id="KW-1185">Reference proteome</keyword>